<evidence type="ECO:0000256" key="8">
    <source>
        <dbReference type="ARBA" id="ARBA00022833"/>
    </source>
</evidence>
<dbReference type="PANTHER" id="PTHR13793">
    <property type="entry name" value="PHD FINGER PROTEINS"/>
    <property type="match status" value="1"/>
</dbReference>
<comment type="subcellular location">
    <subcellularLocation>
        <location evidence="1">Nucleus</location>
    </subcellularLocation>
</comment>
<keyword evidence="19" id="KW-1185">Reference proteome</keyword>
<dbReference type="GO" id="GO:0006357">
    <property type="term" value="P:regulation of transcription by RNA polymerase II"/>
    <property type="evidence" value="ECO:0007669"/>
    <property type="project" value="TreeGrafter"/>
</dbReference>
<dbReference type="Pfam" id="PF00856">
    <property type="entry name" value="SET"/>
    <property type="match status" value="1"/>
</dbReference>
<dbReference type="GO" id="GO:0008168">
    <property type="term" value="F:methyltransferase activity"/>
    <property type="evidence" value="ECO:0007669"/>
    <property type="project" value="UniProtKB-KW"/>
</dbReference>
<dbReference type="SMART" id="SM00317">
    <property type="entry name" value="SET"/>
    <property type="match status" value="1"/>
</dbReference>
<name>A0A9D4ZJ93_ADICA</name>
<evidence type="ECO:0000256" key="5">
    <source>
        <dbReference type="ARBA" id="ARBA00022723"/>
    </source>
</evidence>
<evidence type="ECO:0000256" key="13">
    <source>
        <dbReference type="SAM" id="MobiDB-lite"/>
    </source>
</evidence>
<feature type="region of interest" description="Disordered" evidence="13">
    <location>
        <begin position="250"/>
        <end position="290"/>
    </location>
</feature>
<evidence type="ECO:0000256" key="6">
    <source>
        <dbReference type="ARBA" id="ARBA00022737"/>
    </source>
</evidence>
<feature type="region of interest" description="Disordered" evidence="13">
    <location>
        <begin position="352"/>
        <end position="381"/>
    </location>
</feature>
<dbReference type="SUPFAM" id="SSF82199">
    <property type="entry name" value="SET domain"/>
    <property type="match status" value="1"/>
</dbReference>
<keyword evidence="10" id="KW-0539">Nucleus</keyword>
<dbReference type="InterPro" id="IPR001214">
    <property type="entry name" value="SET_dom"/>
</dbReference>
<reference evidence="18" key="1">
    <citation type="submission" date="2021-01" db="EMBL/GenBank/DDBJ databases">
        <title>Adiantum capillus-veneris genome.</title>
        <authorList>
            <person name="Fang Y."/>
            <person name="Liao Q."/>
        </authorList>
    </citation>
    <scope>NUCLEOTIDE SEQUENCE</scope>
    <source>
        <strain evidence="18">H3</strain>
        <tissue evidence="18">Leaf</tissue>
    </source>
</reference>
<dbReference type="InterPro" id="IPR042011">
    <property type="entry name" value="ATX3/4/5_PHD"/>
</dbReference>
<dbReference type="PROSITE" id="PS50280">
    <property type="entry name" value="SET"/>
    <property type="match status" value="1"/>
</dbReference>
<protein>
    <submittedName>
        <fullName evidence="18">Uncharacterized protein</fullName>
    </submittedName>
</protein>
<feature type="domain" description="PWWP" evidence="15">
    <location>
        <begin position="622"/>
        <end position="693"/>
    </location>
</feature>
<dbReference type="PROSITE" id="PS51805">
    <property type="entry name" value="EPHD"/>
    <property type="match status" value="1"/>
</dbReference>
<feature type="compositionally biased region" description="Polar residues" evidence="13">
    <location>
        <begin position="357"/>
        <end position="369"/>
    </location>
</feature>
<evidence type="ECO:0000313" key="19">
    <source>
        <dbReference type="Proteomes" id="UP000886520"/>
    </source>
</evidence>
<evidence type="ECO:0000259" key="16">
    <source>
        <dbReference type="PROSITE" id="PS50868"/>
    </source>
</evidence>
<keyword evidence="4" id="KW-0949">S-adenosyl-L-methionine</keyword>
<dbReference type="EMBL" id="JABFUD020000009">
    <property type="protein sequence ID" value="KAI5075937.1"/>
    <property type="molecule type" value="Genomic_DNA"/>
</dbReference>
<dbReference type="InterPro" id="IPR001965">
    <property type="entry name" value="Znf_PHD"/>
</dbReference>
<keyword evidence="9" id="KW-0156">Chromatin regulator</keyword>
<evidence type="ECO:0000256" key="12">
    <source>
        <dbReference type="ARBA" id="ARBA00054897"/>
    </source>
</evidence>
<dbReference type="CDD" id="cd10518">
    <property type="entry name" value="SET_SETD1-like"/>
    <property type="match status" value="1"/>
</dbReference>
<comment type="function">
    <text evidence="12">Histone methyltransferase.</text>
</comment>
<evidence type="ECO:0000259" key="14">
    <source>
        <dbReference type="PROSITE" id="PS50280"/>
    </source>
</evidence>
<feature type="compositionally biased region" description="Basic and acidic residues" evidence="13">
    <location>
        <begin position="478"/>
        <end position="503"/>
    </location>
</feature>
<accession>A0A9D4ZJ93</accession>
<keyword evidence="7" id="KW-0863">Zinc-finger</keyword>
<dbReference type="InterPro" id="IPR000313">
    <property type="entry name" value="PWWP_dom"/>
</dbReference>
<feature type="compositionally biased region" description="Polar residues" evidence="13">
    <location>
        <begin position="250"/>
        <end position="269"/>
    </location>
</feature>
<dbReference type="InterPro" id="IPR003616">
    <property type="entry name" value="Post-SET_dom"/>
</dbReference>
<dbReference type="Gene3D" id="2.30.30.140">
    <property type="match status" value="1"/>
</dbReference>
<evidence type="ECO:0000256" key="3">
    <source>
        <dbReference type="ARBA" id="ARBA00022679"/>
    </source>
</evidence>
<evidence type="ECO:0000256" key="4">
    <source>
        <dbReference type="ARBA" id="ARBA00022691"/>
    </source>
</evidence>
<keyword evidence="8" id="KW-0862">Zinc</keyword>
<feature type="domain" description="SET" evidence="14">
    <location>
        <begin position="1205"/>
        <end position="1323"/>
    </location>
</feature>
<dbReference type="GO" id="GO:0008270">
    <property type="term" value="F:zinc ion binding"/>
    <property type="evidence" value="ECO:0007669"/>
    <property type="project" value="UniProtKB-KW"/>
</dbReference>
<dbReference type="GO" id="GO:0048188">
    <property type="term" value="C:Set1C/COMPASS complex"/>
    <property type="evidence" value="ECO:0007669"/>
    <property type="project" value="UniProtKB-ARBA"/>
</dbReference>
<evidence type="ECO:0000256" key="9">
    <source>
        <dbReference type="ARBA" id="ARBA00022853"/>
    </source>
</evidence>
<comment type="catalytic activity">
    <reaction evidence="11">
        <text>L-lysyl-[histone] + S-adenosyl-L-methionine = N(6)-methyl-L-lysyl-[histone] + S-adenosyl-L-homocysteine + H(+)</text>
        <dbReference type="Rhea" id="RHEA:10024"/>
        <dbReference type="Rhea" id="RHEA-COMP:9845"/>
        <dbReference type="Rhea" id="RHEA-COMP:9846"/>
        <dbReference type="ChEBI" id="CHEBI:15378"/>
        <dbReference type="ChEBI" id="CHEBI:29969"/>
        <dbReference type="ChEBI" id="CHEBI:57856"/>
        <dbReference type="ChEBI" id="CHEBI:59789"/>
        <dbReference type="ChEBI" id="CHEBI:61929"/>
    </reaction>
</comment>
<dbReference type="PROSITE" id="PS50868">
    <property type="entry name" value="POST_SET"/>
    <property type="match status" value="1"/>
</dbReference>
<evidence type="ECO:0000256" key="7">
    <source>
        <dbReference type="ARBA" id="ARBA00022771"/>
    </source>
</evidence>
<dbReference type="Pfam" id="PF13832">
    <property type="entry name" value="zf-HC5HC2H_2"/>
    <property type="match status" value="1"/>
</dbReference>
<dbReference type="OrthoDB" id="308383at2759"/>
<evidence type="ECO:0000256" key="1">
    <source>
        <dbReference type="ARBA" id="ARBA00004123"/>
    </source>
</evidence>
<evidence type="ECO:0000259" key="17">
    <source>
        <dbReference type="PROSITE" id="PS51805"/>
    </source>
</evidence>
<evidence type="ECO:0000313" key="18">
    <source>
        <dbReference type="EMBL" id="KAI5075937.1"/>
    </source>
</evidence>
<organism evidence="18 19">
    <name type="scientific">Adiantum capillus-veneris</name>
    <name type="common">Maidenhair fern</name>
    <dbReference type="NCBI Taxonomy" id="13818"/>
    <lineage>
        <taxon>Eukaryota</taxon>
        <taxon>Viridiplantae</taxon>
        <taxon>Streptophyta</taxon>
        <taxon>Embryophyta</taxon>
        <taxon>Tracheophyta</taxon>
        <taxon>Polypodiopsida</taxon>
        <taxon>Polypodiidae</taxon>
        <taxon>Polypodiales</taxon>
        <taxon>Pteridineae</taxon>
        <taxon>Pteridaceae</taxon>
        <taxon>Vittarioideae</taxon>
        <taxon>Adiantum</taxon>
    </lineage>
</organism>
<dbReference type="InterPro" id="IPR013083">
    <property type="entry name" value="Znf_RING/FYVE/PHD"/>
</dbReference>
<dbReference type="CDD" id="cd15495">
    <property type="entry name" value="PHD_ATX3_4_5_like"/>
    <property type="match status" value="1"/>
</dbReference>
<dbReference type="InterPro" id="IPR046341">
    <property type="entry name" value="SET_dom_sf"/>
</dbReference>
<dbReference type="InterPro" id="IPR050701">
    <property type="entry name" value="Histone_Mod_Regulator"/>
</dbReference>
<dbReference type="Proteomes" id="UP000886520">
    <property type="component" value="Chromosome 9"/>
</dbReference>
<dbReference type="InterPro" id="IPR034732">
    <property type="entry name" value="EPHD"/>
</dbReference>
<dbReference type="SMART" id="SM00249">
    <property type="entry name" value="PHD"/>
    <property type="match status" value="2"/>
</dbReference>
<keyword evidence="3" id="KW-0808">Transferase</keyword>
<dbReference type="PROSITE" id="PS50812">
    <property type="entry name" value="PWWP"/>
    <property type="match status" value="1"/>
</dbReference>
<keyword evidence="5" id="KW-0479">Metal-binding</keyword>
<dbReference type="GO" id="GO:0006325">
    <property type="term" value="P:chromatin organization"/>
    <property type="evidence" value="ECO:0007669"/>
    <property type="project" value="UniProtKB-KW"/>
</dbReference>
<dbReference type="Gene3D" id="2.170.270.10">
    <property type="entry name" value="SET domain"/>
    <property type="match status" value="1"/>
</dbReference>
<evidence type="ECO:0000256" key="2">
    <source>
        <dbReference type="ARBA" id="ARBA00022603"/>
    </source>
</evidence>
<dbReference type="FunFam" id="2.170.270.10:FF:000058">
    <property type="entry name" value="Histone-lysine N-methyltransferase"/>
    <property type="match status" value="1"/>
</dbReference>
<evidence type="ECO:0000256" key="10">
    <source>
        <dbReference type="ARBA" id="ARBA00023242"/>
    </source>
</evidence>
<feature type="domain" description="Post-SET" evidence="16">
    <location>
        <begin position="1329"/>
        <end position="1345"/>
    </location>
</feature>
<dbReference type="InterPro" id="IPR019787">
    <property type="entry name" value="Znf_PHD-finger"/>
</dbReference>
<keyword evidence="6" id="KW-0677">Repeat</keyword>
<dbReference type="PANTHER" id="PTHR13793:SF132">
    <property type="entry name" value="HISTONE-LYSINE N-METHYLTRANSFERASE ATX5"/>
    <property type="match status" value="1"/>
</dbReference>
<dbReference type="InterPro" id="IPR011011">
    <property type="entry name" value="Znf_FYVE_PHD"/>
</dbReference>
<dbReference type="SUPFAM" id="SSF57903">
    <property type="entry name" value="FYVE/PHD zinc finger"/>
    <property type="match status" value="1"/>
</dbReference>
<proteinExistence type="predicted"/>
<sequence>MKTASEHAAQDWMNGDGNLLKRRLPSKGGYFSNGGTFTTPYTEPYIFAHDSGQAMHYKHSELADPRFDGALSNPRKDRHWPTGMHHNELSFPRGRLHLSQPHDGGFANRDLYGTQRVREPMKKKLKALHSMTGKDHQKSMPPASAVNYSLKRKADAPKDTWLESLHSVKTPKLSKFDTSRDPRAVPANFRTKEKLLASSRRHGSQQHLHSGMPAFLSETSMRPTAKASKGLNCLLDYERMEELAAAYNTSKAHSAHTQLREAYTSTKPKNASKREKHGQNQERTLYSGSKDRAYDMLNSQKKVEKLSSLDLLVQAASGLEAELRSSELELLERESYSSDGFQGEAGMLFTEEDSDSTNENSGAEQTSRPGSPKEKEDDAEEYDIETLKRIAAMSPERVKAPLIRSRRGRAQALPSRFRDSLLEDDWKRRRRRPGQVSTSVEKIVPVVDHEEQKMGSSQISQKPVVENSLNENDSDMQTSREVKCDTSDLDREKRPPKLERGDVGTEQVVLADKFDRPVGFDVSQSSLATLSMQDLSINQMPFAKVVKLEPDVSEMPSTSFALPLKVPLKAKKHRQQINVSLEMSSKQTIKYANPDKPPSVLRSEEERGGYLSTMPFVFNFEIGDVVWAKLGVSKDFVWPAKVVDPTKDVPESVLRAGHPYRLCVMLCGPSSGKHGDPDYAWVKRSSVYPFMENLDRFQVQMVNRPPEFRLAIEEAVLADCGVVQNRGIYLGPSHFIEQAKEISNFVSNGAIANERPDLPQSSKGYEKLEDSSVDVKVPFDKDAPKNYAGEGKKTEGMILAVPEKIDVVCYGKEAKYIPKFHQVLCECELCITGQMMGPSKWERHTGSRKKKWKESIKLKNSNNTLLSWLHFMLEHGATGLAYTESNTNLPSRQRERKLAACLQSPYVPVVVNWTAERCAVCRWVEDFDWNKMIICNRCGIAVHEECYGKRATNGFFICRVCENPDVEHECCLCPVKGGALKPSTIYGFWVHITCAWFIEEVSFKNAVTMEPADGLTKIDAARFRQVCAVCKQVHGVCIQCAKCPTAYHVMCAARAGYRMELHSLKTKGGNWLNKKITYCSDHRAPDPDAKLFLTSSQGNQHVGKSLEDKDNFSVLESADSMADSSAVMLASESEFSNASRCQEYSDQMKLYNKKKLEGEAVVHTVSGYCWHSSEVISSLRQEESHIREKASLQERLIDLQRTEKSRVCCGRSGIHGWGLFARRPILEGEMVVEYRGELVRRSIADLRENRYRREGKGCYFFKISDEVIIDATERGNVARLINHSCAPNCYARIFTINGIGETSIVLIARRYLKAREELTYDYLFDPENKEVPCLCGADTCRKFMC</sequence>
<dbReference type="InterPro" id="IPR019786">
    <property type="entry name" value="Zinc_finger_PHD-type_CS"/>
</dbReference>
<feature type="domain" description="PHD-type" evidence="17">
    <location>
        <begin position="967"/>
        <end position="1083"/>
    </location>
</feature>
<dbReference type="Pfam" id="PF00855">
    <property type="entry name" value="PWWP"/>
    <property type="match status" value="1"/>
</dbReference>
<evidence type="ECO:0000259" key="15">
    <source>
        <dbReference type="PROSITE" id="PS50812"/>
    </source>
</evidence>
<gene>
    <name evidence="18" type="ORF">GOP47_0010013</name>
</gene>
<feature type="region of interest" description="Disordered" evidence="13">
    <location>
        <begin position="429"/>
        <end position="503"/>
    </location>
</feature>
<dbReference type="Gene3D" id="3.30.40.10">
    <property type="entry name" value="Zinc/RING finger domain, C3HC4 (zinc finger)"/>
    <property type="match status" value="2"/>
</dbReference>
<comment type="caution">
    <text evidence="18">The sequence shown here is derived from an EMBL/GenBank/DDBJ whole genome shotgun (WGS) entry which is preliminary data.</text>
</comment>
<dbReference type="GO" id="GO:0032259">
    <property type="term" value="P:methylation"/>
    <property type="evidence" value="ECO:0007669"/>
    <property type="project" value="UniProtKB-KW"/>
</dbReference>
<feature type="compositionally biased region" description="Polar residues" evidence="13">
    <location>
        <begin position="454"/>
        <end position="477"/>
    </location>
</feature>
<dbReference type="PROSITE" id="PS01359">
    <property type="entry name" value="ZF_PHD_1"/>
    <property type="match status" value="1"/>
</dbReference>
<dbReference type="SUPFAM" id="SSF63748">
    <property type="entry name" value="Tudor/PWWP/MBT"/>
    <property type="match status" value="1"/>
</dbReference>
<dbReference type="FunFam" id="3.30.40.10:FF:000464">
    <property type="entry name" value="Histone-lysine N-methyltransferase"/>
    <property type="match status" value="1"/>
</dbReference>
<keyword evidence="2" id="KW-0489">Methyltransferase</keyword>
<dbReference type="Pfam" id="PF13831">
    <property type="entry name" value="PHD_2"/>
    <property type="match status" value="1"/>
</dbReference>
<evidence type="ECO:0000256" key="11">
    <source>
        <dbReference type="ARBA" id="ARBA00052314"/>
    </source>
</evidence>